<name>A0A1H3L6T1_9MICO</name>
<dbReference type="GO" id="GO:0005829">
    <property type="term" value="C:cytosol"/>
    <property type="evidence" value="ECO:0007669"/>
    <property type="project" value="TreeGrafter"/>
</dbReference>
<dbReference type="EMBL" id="FNPZ01000001">
    <property type="protein sequence ID" value="SDY59648.1"/>
    <property type="molecule type" value="Genomic_DNA"/>
</dbReference>
<dbReference type="RefSeq" id="WP_092549157.1">
    <property type="nucleotide sequence ID" value="NZ_FNPZ01000001.1"/>
</dbReference>
<dbReference type="AlphaFoldDB" id="A0A1H3L6T1"/>
<dbReference type="SUPFAM" id="SSF52317">
    <property type="entry name" value="Class I glutamine amidotransferase-like"/>
    <property type="match status" value="1"/>
</dbReference>
<dbReference type="Proteomes" id="UP000198891">
    <property type="component" value="Unassembled WGS sequence"/>
</dbReference>
<dbReference type="Pfam" id="PF00117">
    <property type="entry name" value="GATase"/>
    <property type="match status" value="1"/>
</dbReference>
<reference evidence="2 3" key="1">
    <citation type="submission" date="2016-10" db="EMBL/GenBank/DDBJ databases">
        <authorList>
            <person name="de Groot N.N."/>
        </authorList>
    </citation>
    <scope>NUCLEOTIDE SEQUENCE [LARGE SCALE GENOMIC DNA]</scope>
    <source>
        <strain evidence="2 3">CGMCC 4.3491</strain>
    </source>
</reference>
<protein>
    <submittedName>
        <fullName evidence="2">GMP synthase (Glutamine-hydrolysing)</fullName>
    </submittedName>
</protein>
<dbReference type="Gene3D" id="3.40.50.880">
    <property type="match status" value="1"/>
</dbReference>
<gene>
    <name evidence="2" type="ORF">SAMN05216554_0836</name>
</gene>
<evidence type="ECO:0000313" key="3">
    <source>
        <dbReference type="Proteomes" id="UP000198891"/>
    </source>
</evidence>
<accession>A0A1H3L6T1</accession>
<dbReference type="InterPro" id="IPR029062">
    <property type="entry name" value="Class_I_gatase-like"/>
</dbReference>
<dbReference type="InterPro" id="IPR044992">
    <property type="entry name" value="ChyE-like"/>
</dbReference>
<organism evidence="2 3">
    <name type="scientific">Herbiconiux ginsengi</name>
    <dbReference type="NCBI Taxonomy" id="381665"/>
    <lineage>
        <taxon>Bacteria</taxon>
        <taxon>Bacillati</taxon>
        <taxon>Actinomycetota</taxon>
        <taxon>Actinomycetes</taxon>
        <taxon>Micrococcales</taxon>
        <taxon>Microbacteriaceae</taxon>
        <taxon>Herbiconiux</taxon>
    </lineage>
</organism>
<proteinExistence type="predicted"/>
<keyword evidence="3" id="KW-1185">Reference proteome</keyword>
<feature type="domain" description="Glutamine amidotransferase" evidence="1">
    <location>
        <begin position="21"/>
        <end position="192"/>
    </location>
</feature>
<evidence type="ECO:0000313" key="2">
    <source>
        <dbReference type="EMBL" id="SDY59648.1"/>
    </source>
</evidence>
<dbReference type="InterPro" id="IPR017926">
    <property type="entry name" value="GATASE"/>
</dbReference>
<dbReference type="STRING" id="381665.SAMN05216554_0836"/>
<dbReference type="OrthoDB" id="5196541at2"/>
<dbReference type="PANTHER" id="PTHR42695">
    <property type="entry name" value="GLUTAMINE AMIDOTRANSFERASE YLR126C-RELATED"/>
    <property type="match status" value="1"/>
</dbReference>
<dbReference type="CDD" id="cd01741">
    <property type="entry name" value="GATase1_1"/>
    <property type="match status" value="1"/>
</dbReference>
<evidence type="ECO:0000259" key="1">
    <source>
        <dbReference type="Pfam" id="PF00117"/>
    </source>
</evidence>
<dbReference type="PANTHER" id="PTHR42695:SF5">
    <property type="entry name" value="GLUTAMINE AMIDOTRANSFERASE YLR126C-RELATED"/>
    <property type="match status" value="1"/>
</dbReference>
<dbReference type="PROSITE" id="PS51273">
    <property type="entry name" value="GATASE_TYPE_1"/>
    <property type="match status" value="1"/>
</dbReference>
<sequence length="247" mass="26613">MRAAVIRHERMVSLGNFEPVLRAHGYEVETVDADLAESSPDDFAAALTAAADAELLIVLGSARSVHEADRHAFIAPEIAVVRERLAAARPTLGVCFGAQLIAASLGEEVRPGATVEIGYREVTPTEAGLHSPVRHVAGVPVAEWHGDTFDLPPGVELLASSSAYENEAFGIGDWMLAVQFHPELTDEMHEEWLVTDAVYVAAAGYDPEALRAERARYGEGMQAASQRMLAEYLERLPAPHPSPGRAK</sequence>